<evidence type="ECO:0000313" key="7">
    <source>
        <dbReference type="EMBL" id="KAF1376080.1"/>
    </source>
</evidence>
<keyword evidence="4" id="KW-1053">Target membrane</keyword>
<keyword evidence="3" id="KW-1052">Target cell membrane</keyword>
<feature type="region of interest" description="Disordered" evidence="6">
    <location>
        <begin position="59"/>
        <end position="81"/>
    </location>
</feature>
<dbReference type="GO" id="GO:0042151">
    <property type="term" value="C:nematocyst"/>
    <property type="evidence" value="ECO:0007669"/>
    <property type="project" value="UniProtKB-SubCell"/>
</dbReference>
<evidence type="ECO:0000256" key="3">
    <source>
        <dbReference type="ARBA" id="ARBA00022537"/>
    </source>
</evidence>
<gene>
    <name evidence="7" type="ORF">PFLUV_G00226910</name>
</gene>
<comment type="subcellular location">
    <subcellularLocation>
        <location evidence="2">Nematocyst</location>
    </subcellularLocation>
    <subcellularLocation>
        <location evidence="1">Target cell membrane</location>
    </subcellularLocation>
</comment>
<reference evidence="7 8" key="1">
    <citation type="submission" date="2019-06" db="EMBL/GenBank/DDBJ databases">
        <title>A chromosome-scale genome assembly of the European perch, Perca fluviatilis.</title>
        <authorList>
            <person name="Roques C."/>
            <person name="Zahm M."/>
            <person name="Cabau C."/>
            <person name="Klopp C."/>
            <person name="Bouchez O."/>
            <person name="Donnadieu C."/>
            <person name="Kuhl H."/>
            <person name="Gislard M."/>
            <person name="Guendouz S."/>
            <person name="Journot L."/>
            <person name="Haffray P."/>
            <person name="Bestin A."/>
            <person name="Morvezen R."/>
            <person name="Feron R."/>
            <person name="Wen M."/>
            <person name="Jouanno E."/>
            <person name="Herpin A."/>
            <person name="Schartl M."/>
            <person name="Postlethwait J."/>
            <person name="Schaerlinger B."/>
            <person name="Chardard D."/>
            <person name="Lecocq T."/>
            <person name="Poncet C."/>
            <person name="Jaffrelo L."/>
            <person name="Lampietro C."/>
            <person name="Guiguen Y."/>
        </authorList>
    </citation>
    <scope>NUCLEOTIDE SEQUENCE [LARGE SCALE GENOMIC DNA]</scope>
    <source>
        <tissue evidence="7">Blood</tissue>
    </source>
</reference>
<proteinExistence type="predicted"/>
<evidence type="ECO:0000256" key="1">
    <source>
        <dbReference type="ARBA" id="ARBA00004175"/>
    </source>
</evidence>
<accession>A0A6A5E653</accession>
<dbReference type="Proteomes" id="UP000465112">
    <property type="component" value="Chromosome 19"/>
</dbReference>
<organism evidence="7 8">
    <name type="scientific">Perca fluviatilis</name>
    <name type="common">European perch</name>
    <dbReference type="NCBI Taxonomy" id="8168"/>
    <lineage>
        <taxon>Eukaryota</taxon>
        <taxon>Metazoa</taxon>
        <taxon>Chordata</taxon>
        <taxon>Craniata</taxon>
        <taxon>Vertebrata</taxon>
        <taxon>Euteleostomi</taxon>
        <taxon>Actinopterygii</taxon>
        <taxon>Neopterygii</taxon>
        <taxon>Teleostei</taxon>
        <taxon>Neoteleostei</taxon>
        <taxon>Acanthomorphata</taxon>
        <taxon>Eupercaria</taxon>
        <taxon>Perciformes</taxon>
        <taxon>Percoidei</taxon>
        <taxon>Percidae</taxon>
        <taxon>Percinae</taxon>
        <taxon>Perca</taxon>
    </lineage>
</organism>
<comment type="caution">
    <text evidence="7">The sequence shown here is derived from an EMBL/GenBank/DDBJ whole genome shotgun (WGS) entry which is preliminary data.</text>
</comment>
<evidence type="ECO:0000256" key="6">
    <source>
        <dbReference type="SAM" id="MobiDB-lite"/>
    </source>
</evidence>
<dbReference type="InterPro" id="IPR015926">
    <property type="entry name" value="Cytolysin/lectin"/>
</dbReference>
<protein>
    <submittedName>
        <fullName evidence="7">Uncharacterized protein</fullName>
    </submittedName>
</protein>
<dbReference type="GO" id="GO:0044218">
    <property type="term" value="C:other organism cell membrane"/>
    <property type="evidence" value="ECO:0007669"/>
    <property type="project" value="UniProtKB-KW"/>
</dbReference>
<evidence type="ECO:0000256" key="5">
    <source>
        <dbReference type="ARBA" id="ARBA00023331"/>
    </source>
</evidence>
<keyword evidence="5" id="KW-0166">Nematocyst</keyword>
<dbReference type="EMBL" id="VHII01000019">
    <property type="protein sequence ID" value="KAF1376080.1"/>
    <property type="molecule type" value="Genomic_DNA"/>
</dbReference>
<dbReference type="AlphaFoldDB" id="A0A6A5E653"/>
<evidence type="ECO:0000256" key="2">
    <source>
        <dbReference type="ARBA" id="ARBA00004532"/>
    </source>
</evidence>
<keyword evidence="8" id="KW-1185">Reference proteome</keyword>
<evidence type="ECO:0000256" key="4">
    <source>
        <dbReference type="ARBA" id="ARBA00023298"/>
    </source>
</evidence>
<evidence type="ECO:0000313" key="8">
    <source>
        <dbReference type="Proteomes" id="UP000465112"/>
    </source>
</evidence>
<dbReference type="Gene3D" id="2.60.270.20">
    <property type="entry name" value="Cytolysin/lectin"/>
    <property type="match status" value="1"/>
</dbReference>
<name>A0A6A5E653_PERFL</name>
<keyword evidence="4" id="KW-0472">Membrane</keyword>
<sequence>MPHRLCSVEIKNNSASYTLANPRVFTESGHCEFPLPPMVGPYSPASALFNKHMGSATFSTPTSTTTTTSLPSCSPCPTTETSTPTGLLWGSLTEDTTVTTIFMI</sequence>